<dbReference type="Pfam" id="PF07963">
    <property type="entry name" value="N_methyl"/>
    <property type="match status" value="1"/>
</dbReference>
<dbReference type="EMBL" id="WNLA01000010">
    <property type="protein sequence ID" value="MTW03532.1"/>
    <property type="molecule type" value="Genomic_DNA"/>
</dbReference>
<evidence type="ECO:0000313" key="9">
    <source>
        <dbReference type="EMBL" id="MTW03532.1"/>
    </source>
</evidence>
<dbReference type="OrthoDB" id="9029037at2"/>
<evidence type="ECO:0000256" key="6">
    <source>
        <dbReference type="ARBA" id="ARBA00022989"/>
    </source>
</evidence>
<dbReference type="RefSeq" id="WP_155439910.1">
    <property type="nucleotide sequence ID" value="NZ_WNLA01000010.1"/>
</dbReference>
<gene>
    <name evidence="9" type="ORF">GM668_15720</name>
</gene>
<proteinExistence type="predicted"/>
<evidence type="ECO:0000256" key="8">
    <source>
        <dbReference type="SAM" id="Phobius"/>
    </source>
</evidence>
<dbReference type="InterPro" id="IPR012902">
    <property type="entry name" value="N_methyl_site"/>
</dbReference>
<name>A0A6L6Q379_9BURK</name>
<keyword evidence="5 8" id="KW-0812">Transmembrane</keyword>
<dbReference type="PANTHER" id="PTHR39583:SF2">
    <property type="entry name" value="TYPE II SECRETION SYSTEM PROTEIN J"/>
    <property type="match status" value="1"/>
</dbReference>
<dbReference type="GO" id="GO:0005886">
    <property type="term" value="C:plasma membrane"/>
    <property type="evidence" value="ECO:0007669"/>
    <property type="project" value="UniProtKB-SubCell"/>
</dbReference>
<keyword evidence="4" id="KW-0997">Cell inner membrane</keyword>
<evidence type="ECO:0000256" key="1">
    <source>
        <dbReference type="ARBA" id="ARBA00004377"/>
    </source>
</evidence>
<dbReference type="AlphaFoldDB" id="A0A6L6Q379"/>
<keyword evidence="2" id="KW-1003">Cell membrane</keyword>
<evidence type="ECO:0000313" key="10">
    <source>
        <dbReference type="Proteomes" id="UP000484015"/>
    </source>
</evidence>
<keyword evidence="6 8" id="KW-1133">Transmembrane helix</keyword>
<evidence type="ECO:0000256" key="7">
    <source>
        <dbReference type="ARBA" id="ARBA00023136"/>
    </source>
</evidence>
<evidence type="ECO:0000256" key="5">
    <source>
        <dbReference type="ARBA" id="ARBA00022692"/>
    </source>
</evidence>
<feature type="transmembrane region" description="Helical" evidence="8">
    <location>
        <begin position="12"/>
        <end position="32"/>
    </location>
</feature>
<comment type="caution">
    <text evidence="9">The sequence shown here is derived from an EMBL/GenBank/DDBJ whole genome shotgun (WGS) entry which is preliminary data.</text>
</comment>
<dbReference type="InterPro" id="IPR051621">
    <property type="entry name" value="T2SS_protein_J"/>
</dbReference>
<dbReference type="Proteomes" id="UP000484015">
    <property type="component" value="Unassembled WGS sequence"/>
</dbReference>
<evidence type="ECO:0000256" key="3">
    <source>
        <dbReference type="ARBA" id="ARBA00022481"/>
    </source>
</evidence>
<evidence type="ECO:0000256" key="2">
    <source>
        <dbReference type="ARBA" id="ARBA00022475"/>
    </source>
</evidence>
<dbReference type="SUPFAM" id="SSF54523">
    <property type="entry name" value="Pili subunits"/>
    <property type="match status" value="1"/>
</dbReference>
<dbReference type="NCBIfam" id="TIGR02532">
    <property type="entry name" value="IV_pilin_GFxxxE"/>
    <property type="match status" value="1"/>
</dbReference>
<dbReference type="InterPro" id="IPR045584">
    <property type="entry name" value="Pilin-like"/>
</dbReference>
<organism evidence="9 10">
    <name type="scientific">Pseudoduganella ginsengisoli</name>
    <dbReference type="NCBI Taxonomy" id="1462440"/>
    <lineage>
        <taxon>Bacteria</taxon>
        <taxon>Pseudomonadati</taxon>
        <taxon>Pseudomonadota</taxon>
        <taxon>Betaproteobacteria</taxon>
        <taxon>Burkholderiales</taxon>
        <taxon>Oxalobacteraceae</taxon>
        <taxon>Telluria group</taxon>
        <taxon>Pseudoduganella</taxon>
    </lineage>
</organism>
<keyword evidence="10" id="KW-1185">Reference proteome</keyword>
<protein>
    <submittedName>
        <fullName evidence="9">Prepilin-type N-terminal cleavage/methylation domain-containing protein</fullName>
    </submittedName>
</protein>
<keyword evidence="3" id="KW-0488">Methylation</keyword>
<sequence length="231" mass="24807">MMRSRQNGFTLVELLVAITILAFIAVMSWRGLDGIIRSRQALTAQMDQTRGAQLAFAQLQNDLEQLSDKVQIGDRTRLVADDTSMVFVRNVLAEGEPTRVQAVSYRIRDGVLIRKESVATRDLRQLDTLWQAALSDTGPAPAVALQSGVAKMTSRIWDAGGWQPAPVPGNANAATSTAPAVGVAGANPPAPLQNTGFTGLEWTLQLQGNVVPGQEQAAPQNLVKYFMVGAL</sequence>
<comment type="subcellular location">
    <subcellularLocation>
        <location evidence="1">Cell inner membrane</location>
        <topology evidence="1">Single-pass membrane protein</topology>
    </subcellularLocation>
</comment>
<reference evidence="9 10" key="1">
    <citation type="submission" date="2019-11" db="EMBL/GenBank/DDBJ databases">
        <title>Type strains purchased from KCTC, JCM and DSMZ.</title>
        <authorList>
            <person name="Lu H."/>
        </authorList>
    </citation>
    <scope>NUCLEOTIDE SEQUENCE [LARGE SCALE GENOMIC DNA]</scope>
    <source>
        <strain evidence="9 10">KCTC 42409</strain>
    </source>
</reference>
<keyword evidence="7 8" id="KW-0472">Membrane</keyword>
<dbReference type="GO" id="GO:0015628">
    <property type="term" value="P:protein secretion by the type II secretion system"/>
    <property type="evidence" value="ECO:0007669"/>
    <property type="project" value="TreeGrafter"/>
</dbReference>
<accession>A0A6L6Q379</accession>
<dbReference type="PANTHER" id="PTHR39583">
    <property type="entry name" value="TYPE II SECRETION SYSTEM PROTEIN J-RELATED"/>
    <property type="match status" value="1"/>
</dbReference>
<evidence type="ECO:0000256" key="4">
    <source>
        <dbReference type="ARBA" id="ARBA00022519"/>
    </source>
</evidence>